<dbReference type="EMBL" id="AP018827">
    <property type="protein sequence ID" value="BBF80634.1"/>
    <property type="molecule type" value="Genomic_DNA"/>
</dbReference>
<accession>A0A3G9G6J1</accession>
<evidence type="ECO:0000256" key="1">
    <source>
        <dbReference type="SAM" id="Phobius"/>
    </source>
</evidence>
<evidence type="ECO:0000313" key="2">
    <source>
        <dbReference type="EMBL" id="BBF80634.1"/>
    </source>
</evidence>
<feature type="transmembrane region" description="Helical" evidence="1">
    <location>
        <begin position="12"/>
        <end position="34"/>
    </location>
</feature>
<name>A0A3G9G6J1_9CAUL</name>
<keyword evidence="1" id="KW-1133">Transmembrane helix</keyword>
<gene>
    <name evidence="2" type="ORF">EM6_1218</name>
</gene>
<reference evidence="3" key="1">
    <citation type="journal article" date="2017" name="Biotechnol. Biofuels">
        <title>Evaluation of environmental bacterial communities as a factor affecting the growth of duckweed Lemna minor.</title>
        <authorList>
            <person name="Ishizawa H."/>
            <person name="Kuroda M."/>
            <person name="Morikawa M."/>
            <person name="Ike M."/>
        </authorList>
    </citation>
    <scope>NUCLEOTIDE SEQUENCE [LARGE SCALE GENOMIC DNA]</scope>
    <source>
        <strain evidence="3">M6</strain>
    </source>
</reference>
<evidence type="ECO:0000313" key="3">
    <source>
        <dbReference type="Proteomes" id="UP000278756"/>
    </source>
</evidence>
<dbReference type="RefSeq" id="WP_126421077.1">
    <property type="nucleotide sequence ID" value="NZ_AP018827.1"/>
</dbReference>
<feature type="transmembrane region" description="Helical" evidence="1">
    <location>
        <begin position="46"/>
        <end position="67"/>
    </location>
</feature>
<dbReference type="OrthoDB" id="7173303at2"/>
<keyword evidence="1" id="KW-0472">Membrane</keyword>
<dbReference type="AlphaFoldDB" id="A0A3G9G6J1"/>
<keyword evidence="1" id="KW-0812">Transmembrane</keyword>
<dbReference type="Proteomes" id="UP000278756">
    <property type="component" value="Chromosome 1"/>
</dbReference>
<sequence length="155" mass="16757">MFNLSEQLSELRTTLIVVVLMVAAAIIGLAWASIGLFNALQIWLGPIWGPVALGGVMILPLILYVLVKQAGKRRREEQQALLKAQTQAAHAQSAIVHIQRILDALKGRSPVLASAAAVAAGLLASRFPSLLAIVSELISAWGEDMRRRDAERDDD</sequence>
<reference evidence="3" key="2">
    <citation type="journal article" date="2017" name="Plant Physiol. Biochem.">
        <title>Differential oxidative and antioxidative response of duckweed Lemna minor toward plant growth promoting/inhibiting bacteria.</title>
        <authorList>
            <person name="Ishizawa H."/>
            <person name="Kuroda M."/>
            <person name="Morikawa M."/>
            <person name="Ike M."/>
        </authorList>
    </citation>
    <scope>NUCLEOTIDE SEQUENCE [LARGE SCALE GENOMIC DNA]</scope>
    <source>
        <strain evidence="3">M6</strain>
    </source>
</reference>
<protein>
    <submittedName>
        <fullName evidence="2">Uncharacterized protein</fullName>
    </submittedName>
</protein>
<proteinExistence type="predicted"/>
<organism evidence="2 3">
    <name type="scientific">Asticcacaulis excentricus</name>
    <dbReference type="NCBI Taxonomy" id="78587"/>
    <lineage>
        <taxon>Bacteria</taxon>
        <taxon>Pseudomonadati</taxon>
        <taxon>Pseudomonadota</taxon>
        <taxon>Alphaproteobacteria</taxon>
        <taxon>Caulobacterales</taxon>
        <taxon>Caulobacteraceae</taxon>
        <taxon>Asticcacaulis</taxon>
    </lineage>
</organism>